<dbReference type="Pfam" id="PF02397">
    <property type="entry name" value="Bac_transf"/>
    <property type="match status" value="1"/>
</dbReference>
<evidence type="ECO:0000313" key="9">
    <source>
        <dbReference type="EMBL" id="GGF43627.1"/>
    </source>
</evidence>
<proteinExistence type="inferred from homology"/>
<dbReference type="InterPro" id="IPR017475">
    <property type="entry name" value="EPS_sugar_tfrase"/>
</dbReference>
<feature type="transmembrane region" description="Helical" evidence="7">
    <location>
        <begin position="108"/>
        <end position="130"/>
    </location>
</feature>
<keyword evidence="6 7" id="KW-0472">Membrane</keyword>
<dbReference type="EMBL" id="BMKQ01000001">
    <property type="protein sequence ID" value="GGF43627.1"/>
    <property type="molecule type" value="Genomic_DNA"/>
</dbReference>
<keyword evidence="4 7" id="KW-0812">Transmembrane</keyword>
<evidence type="ECO:0000256" key="5">
    <source>
        <dbReference type="ARBA" id="ARBA00022989"/>
    </source>
</evidence>
<dbReference type="Pfam" id="PF13727">
    <property type="entry name" value="CoA_binding_3"/>
    <property type="match status" value="1"/>
</dbReference>
<feature type="transmembrane region" description="Helical" evidence="7">
    <location>
        <begin position="310"/>
        <end position="329"/>
    </location>
</feature>
<keyword evidence="3" id="KW-0808">Transferase</keyword>
<evidence type="ECO:0000256" key="2">
    <source>
        <dbReference type="ARBA" id="ARBA00006464"/>
    </source>
</evidence>
<comment type="similarity">
    <text evidence="2">Belongs to the bacterial sugar transferase family.</text>
</comment>
<evidence type="ECO:0000256" key="7">
    <source>
        <dbReference type="SAM" id="Phobius"/>
    </source>
</evidence>
<evidence type="ECO:0000313" key="10">
    <source>
        <dbReference type="Proteomes" id="UP000649179"/>
    </source>
</evidence>
<feature type="transmembrane region" description="Helical" evidence="7">
    <location>
        <begin position="136"/>
        <end position="156"/>
    </location>
</feature>
<comment type="caution">
    <text evidence="9">The sequence shown here is derived from an EMBL/GenBank/DDBJ whole genome shotgun (WGS) entry which is preliminary data.</text>
</comment>
<evidence type="ECO:0000256" key="1">
    <source>
        <dbReference type="ARBA" id="ARBA00004141"/>
    </source>
</evidence>
<name>A0A917F2E2_9ACTN</name>
<keyword evidence="5 7" id="KW-1133">Transmembrane helix</keyword>
<dbReference type="GO" id="GO:0016780">
    <property type="term" value="F:phosphotransferase activity, for other substituted phosphate groups"/>
    <property type="evidence" value="ECO:0007669"/>
    <property type="project" value="TreeGrafter"/>
</dbReference>
<feature type="domain" description="Bacterial sugar transferase" evidence="8">
    <location>
        <begin position="301"/>
        <end position="488"/>
    </location>
</feature>
<evidence type="ECO:0000256" key="6">
    <source>
        <dbReference type="ARBA" id="ARBA00023136"/>
    </source>
</evidence>
<evidence type="ECO:0000256" key="4">
    <source>
        <dbReference type="ARBA" id="ARBA00022692"/>
    </source>
</evidence>
<evidence type="ECO:0000256" key="3">
    <source>
        <dbReference type="ARBA" id="ARBA00022679"/>
    </source>
</evidence>
<gene>
    <name evidence="9" type="ORF">GCM10011519_16840</name>
</gene>
<dbReference type="PANTHER" id="PTHR30576:SF10">
    <property type="entry name" value="SLL5057 PROTEIN"/>
    <property type="match status" value="1"/>
</dbReference>
<dbReference type="NCBIfam" id="TIGR03025">
    <property type="entry name" value="EPS_sugtrans"/>
    <property type="match status" value="1"/>
</dbReference>
<reference evidence="9" key="2">
    <citation type="submission" date="2020-09" db="EMBL/GenBank/DDBJ databases">
        <authorList>
            <person name="Sun Q."/>
            <person name="Zhou Y."/>
        </authorList>
    </citation>
    <scope>NUCLEOTIDE SEQUENCE</scope>
    <source>
        <strain evidence="9">CGMCC 1.16067</strain>
    </source>
</reference>
<dbReference type="GO" id="GO:0016020">
    <property type="term" value="C:membrane"/>
    <property type="evidence" value="ECO:0007669"/>
    <property type="project" value="UniProtKB-SubCell"/>
</dbReference>
<sequence>MTLSALPHRRRAVLVGTTSPDAGAVLPPLARAVRRATVLIALGDAVVIGLALALAWQARLLVDLGRPADPQLSLLTSAGPQILVGWLLVLALLGGYSRRFFGAGVEEYRVILTSSFATAGLTGLICYLLRIELSRGFVLMAFAIGTPALVLHRYGVRLLVHRVRRAGGLVNRVIAVGGAGDIEEICRVLDRERHLGYAVVGACTPDPEAECPVERVGDVSTIRSSCARAGADTVLVARGGYESSEDLRRIAWALEGDDIDLMVVPSLTEVAGPRIQMRPVAGLPLIHLRKPQVDQAGGVSKRLFDVVGSLAALVVLSPVMVLVALAVRLEDRGPVLFRQSRVGWKGTVFRCLKFRSMVRDADRLEQQLREADGHDGALWKNRSDPRVTRVGAFIRRYSLDELPQLFNVLGGQMSLVGPRPQQAWEVETYTGHTHRRLMVRPGMTGLWQVSGRSRLPLDEAVRLDLYYVDNWSLTADLVIMAKTIKAVIGKDGAY</sequence>
<dbReference type="RefSeq" id="WP_188779374.1">
    <property type="nucleotide sequence ID" value="NZ_BMKQ01000001.1"/>
</dbReference>
<accession>A0A917F2E2</accession>
<feature type="transmembrane region" description="Helical" evidence="7">
    <location>
        <begin position="78"/>
        <end position="96"/>
    </location>
</feature>
<protein>
    <submittedName>
        <fullName evidence="9">Polyprenyl glycosylphosphotransferase</fullName>
    </submittedName>
</protein>
<dbReference type="InterPro" id="IPR003362">
    <property type="entry name" value="Bact_transf"/>
</dbReference>
<organism evidence="9 10">
    <name type="scientific">Marmoricola endophyticus</name>
    <dbReference type="NCBI Taxonomy" id="2040280"/>
    <lineage>
        <taxon>Bacteria</taxon>
        <taxon>Bacillati</taxon>
        <taxon>Actinomycetota</taxon>
        <taxon>Actinomycetes</taxon>
        <taxon>Propionibacteriales</taxon>
        <taxon>Nocardioidaceae</taxon>
        <taxon>Marmoricola</taxon>
    </lineage>
</organism>
<reference evidence="9" key="1">
    <citation type="journal article" date="2014" name="Int. J. Syst. Evol. Microbiol.">
        <title>Complete genome sequence of Corynebacterium casei LMG S-19264T (=DSM 44701T), isolated from a smear-ripened cheese.</title>
        <authorList>
            <consortium name="US DOE Joint Genome Institute (JGI-PGF)"/>
            <person name="Walter F."/>
            <person name="Albersmeier A."/>
            <person name="Kalinowski J."/>
            <person name="Ruckert C."/>
        </authorList>
    </citation>
    <scope>NUCLEOTIDE SEQUENCE</scope>
    <source>
        <strain evidence="9">CGMCC 1.16067</strain>
    </source>
</reference>
<dbReference type="Proteomes" id="UP000649179">
    <property type="component" value="Unassembled WGS sequence"/>
</dbReference>
<keyword evidence="10" id="KW-1185">Reference proteome</keyword>
<dbReference type="AlphaFoldDB" id="A0A917F2E2"/>
<feature type="transmembrane region" description="Helical" evidence="7">
    <location>
        <begin position="36"/>
        <end position="58"/>
    </location>
</feature>
<dbReference type="PANTHER" id="PTHR30576">
    <property type="entry name" value="COLANIC BIOSYNTHESIS UDP-GLUCOSE LIPID CARRIER TRANSFERASE"/>
    <property type="match status" value="1"/>
</dbReference>
<comment type="subcellular location">
    <subcellularLocation>
        <location evidence="1">Membrane</location>
        <topology evidence="1">Multi-pass membrane protein</topology>
    </subcellularLocation>
</comment>
<evidence type="ECO:0000259" key="8">
    <source>
        <dbReference type="Pfam" id="PF02397"/>
    </source>
</evidence>